<name>A0A1Y1XJD2_9FUNG</name>
<dbReference type="InterPro" id="IPR014867">
    <property type="entry name" value="Spore_coat_CotH_CotH2/3/7"/>
</dbReference>
<dbReference type="AlphaFoldDB" id="A0A1Y1XJD2"/>
<sequence length="611" mass="69601">MKYSTILSSLFISSLVSLANAEKYNVIALPVEYGGTAVGLVIDNNAPIPMNPSVNGMYWTVDANKPSSEYYYVIINDNTVAYGEKENLQFTRQWSDDQVNHIFGRRIDRAGKLLKTIPRAYPAHPGYSKFSKLFQEGEMPVVRFLLNDQDYNTLINDSGSGTDNKYIGSFDLFTADEVFQFTNATLELGGMGSRGYKKHPFKISLSEGANDSESNTEIYNRDNLKFRNLVYDSSYIKNKIATDVMISLGLPAPQSTHARLYINNTPFGLYDFSDVTKKKFVKRFFHSTAGKDEKIKYGTFYKGISTESDGTKVQAFLYNDFPELREDMYEPAKKVIREGAQPLDDINEVIQWIDTLTETTPAEEIRNRFNLDVFYKSMALEYLICHWDGYLQGGNNFYLYRDVSGYITMFSFDFDLTFGKWCKFEQKPFEEFSRSLKNYGGKGVIYAQLYHKILNREPFKTEMKQTLDDVVSKIFNIEALGDRIAYLKEFLKDDIAWDISVRNVLPSTTYSDTTEEPIPSYEGAMALFDNVPEQIEDDYGVYNWIKDTSEYIATTDGVKFNVDRSKGEVGGIIETDKKGDAKVDGEMSSGSTKLVINTSIIFILSFVLMLI</sequence>
<dbReference type="PANTHER" id="PTHR40050">
    <property type="entry name" value="INNER SPORE COAT PROTEIN H"/>
    <property type="match status" value="1"/>
</dbReference>
<keyword evidence="1" id="KW-0732">Signal</keyword>
<comment type="caution">
    <text evidence="2">The sequence shown here is derived from an EMBL/GenBank/DDBJ whole genome shotgun (WGS) entry which is preliminary data.</text>
</comment>
<dbReference type="EMBL" id="MCFG01000034">
    <property type="protein sequence ID" value="ORX85516.1"/>
    <property type="molecule type" value="Genomic_DNA"/>
</dbReference>
<keyword evidence="3" id="KW-1185">Reference proteome</keyword>
<dbReference type="Pfam" id="PF08757">
    <property type="entry name" value="CotH"/>
    <property type="match status" value="1"/>
</dbReference>
<dbReference type="OrthoDB" id="10267127at2759"/>
<organism evidence="2 3">
    <name type="scientific">Anaeromyces robustus</name>
    <dbReference type="NCBI Taxonomy" id="1754192"/>
    <lineage>
        <taxon>Eukaryota</taxon>
        <taxon>Fungi</taxon>
        <taxon>Fungi incertae sedis</taxon>
        <taxon>Chytridiomycota</taxon>
        <taxon>Chytridiomycota incertae sedis</taxon>
        <taxon>Neocallimastigomycetes</taxon>
        <taxon>Neocallimastigales</taxon>
        <taxon>Neocallimastigaceae</taxon>
        <taxon>Anaeromyces</taxon>
    </lineage>
</organism>
<feature type="chain" id="PRO_5011988124" description="Coth-domain-containing protein" evidence="1">
    <location>
        <begin position="22"/>
        <end position="611"/>
    </location>
</feature>
<evidence type="ECO:0000313" key="3">
    <source>
        <dbReference type="Proteomes" id="UP000193944"/>
    </source>
</evidence>
<evidence type="ECO:0008006" key="4">
    <source>
        <dbReference type="Google" id="ProtNLM"/>
    </source>
</evidence>
<dbReference type="PANTHER" id="PTHR40050:SF1">
    <property type="entry name" value="INNER SPORE COAT PROTEIN H"/>
    <property type="match status" value="1"/>
</dbReference>
<accession>A0A1Y1XJD2</accession>
<protein>
    <recommendedName>
        <fullName evidence="4">Coth-domain-containing protein</fullName>
    </recommendedName>
</protein>
<evidence type="ECO:0000313" key="2">
    <source>
        <dbReference type="EMBL" id="ORX85516.1"/>
    </source>
</evidence>
<reference evidence="2 3" key="1">
    <citation type="submission" date="2016-08" db="EMBL/GenBank/DDBJ databases">
        <title>A Parts List for Fungal Cellulosomes Revealed by Comparative Genomics.</title>
        <authorList>
            <consortium name="DOE Joint Genome Institute"/>
            <person name="Haitjema C.H."/>
            <person name="Gilmore S.P."/>
            <person name="Henske J.K."/>
            <person name="Solomon K.V."/>
            <person name="De Groot R."/>
            <person name="Kuo A."/>
            <person name="Mondo S.J."/>
            <person name="Salamov A.A."/>
            <person name="Labutti K."/>
            <person name="Zhao Z."/>
            <person name="Chiniquy J."/>
            <person name="Barry K."/>
            <person name="Brewer H.M."/>
            <person name="Purvine S.O."/>
            <person name="Wright A.T."/>
            <person name="Boxma B."/>
            <person name="Van Alen T."/>
            <person name="Hackstein J.H."/>
            <person name="Baker S.E."/>
            <person name="Grigoriev I.V."/>
            <person name="O'Malley M.A."/>
        </authorList>
    </citation>
    <scope>NUCLEOTIDE SEQUENCE [LARGE SCALE GENOMIC DNA]</scope>
    <source>
        <strain evidence="2 3">S4</strain>
    </source>
</reference>
<evidence type="ECO:0000256" key="1">
    <source>
        <dbReference type="SAM" id="SignalP"/>
    </source>
</evidence>
<gene>
    <name evidence="2" type="ORF">BCR32DRAFT_241693</name>
</gene>
<reference evidence="2 3" key="2">
    <citation type="submission" date="2016-08" db="EMBL/GenBank/DDBJ databases">
        <title>Pervasive Adenine N6-methylation of Active Genes in Fungi.</title>
        <authorList>
            <consortium name="DOE Joint Genome Institute"/>
            <person name="Mondo S.J."/>
            <person name="Dannebaum R.O."/>
            <person name="Kuo R.C."/>
            <person name="Labutti K."/>
            <person name="Haridas S."/>
            <person name="Kuo A."/>
            <person name="Salamov A."/>
            <person name="Ahrendt S.R."/>
            <person name="Lipzen A."/>
            <person name="Sullivan W."/>
            <person name="Andreopoulos W.B."/>
            <person name="Clum A."/>
            <person name="Lindquist E."/>
            <person name="Daum C."/>
            <person name="Ramamoorthy G.K."/>
            <person name="Gryganskyi A."/>
            <person name="Culley D."/>
            <person name="Magnuson J.K."/>
            <person name="James T.Y."/>
            <person name="O'Malley M.A."/>
            <person name="Stajich J.E."/>
            <person name="Spatafora J.W."/>
            <person name="Visel A."/>
            <person name="Grigoriev I.V."/>
        </authorList>
    </citation>
    <scope>NUCLEOTIDE SEQUENCE [LARGE SCALE GENOMIC DNA]</scope>
    <source>
        <strain evidence="2 3">S4</strain>
    </source>
</reference>
<dbReference type="Proteomes" id="UP000193944">
    <property type="component" value="Unassembled WGS sequence"/>
</dbReference>
<proteinExistence type="predicted"/>
<feature type="signal peptide" evidence="1">
    <location>
        <begin position="1"/>
        <end position="21"/>
    </location>
</feature>